<evidence type="ECO:0000313" key="5">
    <source>
        <dbReference type="Proteomes" id="UP001198151"/>
    </source>
</evidence>
<organism evidence="4 5">
    <name type="scientific">Ruminococcus turbiniformis</name>
    <dbReference type="NCBI Taxonomy" id="2881258"/>
    <lineage>
        <taxon>Bacteria</taxon>
        <taxon>Bacillati</taxon>
        <taxon>Bacillota</taxon>
        <taxon>Clostridia</taxon>
        <taxon>Eubacteriales</taxon>
        <taxon>Oscillospiraceae</taxon>
        <taxon>Ruminococcus</taxon>
    </lineage>
</organism>
<feature type="transmembrane region" description="Helical" evidence="2">
    <location>
        <begin position="177"/>
        <end position="195"/>
    </location>
</feature>
<feature type="transmembrane region" description="Helical" evidence="2">
    <location>
        <begin position="246"/>
        <end position="270"/>
    </location>
</feature>
<gene>
    <name evidence="4" type="ORF">LKD70_04740</name>
</gene>
<keyword evidence="4" id="KW-0482">Metalloprotease</keyword>
<feature type="transmembrane region" description="Helical" evidence="2">
    <location>
        <begin position="222"/>
        <end position="240"/>
    </location>
</feature>
<proteinExistence type="predicted"/>
<keyword evidence="4" id="KW-0645">Protease</keyword>
<evidence type="ECO:0000259" key="3">
    <source>
        <dbReference type="Pfam" id="PF02517"/>
    </source>
</evidence>
<dbReference type="RefSeq" id="WP_227706891.1">
    <property type="nucleotide sequence ID" value="NZ_JAJEQX010000006.1"/>
</dbReference>
<evidence type="ECO:0000256" key="2">
    <source>
        <dbReference type="SAM" id="Phobius"/>
    </source>
</evidence>
<dbReference type="EMBL" id="JAJEQX010000006">
    <property type="protein sequence ID" value="MCC2253747.1"/>
    <property type="molecule type" value="Genomic_DNA"/>
</dbReference>
<comment type="caution">
    <text evidence="4">The sequence shown here is derived from an EMBL/GenBank/DDBJ whole genome shotgun (WGS) entry which is preliminary data.</text>
</comment>
<dbReference type="Proteomes" id="UP001198151">
    <property type="component" value="Unassembled WGS sequence"/>
</dbReference>
<keyword evidence="2" id="KW-1133">Transmembrane helix</keyword>
<accession>A0ABS8FX50</accession>
<dbReference type="Pfam" id="PF02517">
    <property type="entry name" value="Rce1-like"/>
    <property type="match status" value="1"/>
</dbReference>
<keyword evidence="4" id="KW-0378">Hydrolase</keyword>
<sequence>MKKKVLNCGMAVLVLILVEVLFLVSQNLLVSGAYFIGTLFLGPDGIRTVYECLTDNANLLSCMIYLLVGTVFVLWYYFAFVMKQGTSGWLTAQTKRLTPVGFGLTFILIFALEHAVTILMTVIALLAPQTMQEYGQMMESSGANNYSIVWFIATVVLPPVVEETIFRGIIFQYLRRAGMCFVAANLIQAVFFGIYHMNLIQGIYAAFLGFIFGYLVWRYDSILITVFAHALFNLLGTLFVDIEYAVLPLFLINLIIVFSIPVTAAVIALIHLRVDEKGRGEYGMHEENGSDGEKRMDRETAEYGDEGGHIE</sequence>
<dbReference type="InterPro" id="IPR003675">
    <property type="entry name" value="Rce1/LyrA-like_dom"/>
</dbReference>
<evidence type="ECO:0000313" key="4">
    <source>
        <dbReference type="EMBL" id="MCC2253747.1"/>
    </source>
</evidence>
<feature type="transmembrane region" description="Helical" evidence="2">
    <location>
        <begin position="12"/>
        <end position="37"/>
    </location>
</feature>
<feature type="transmembrane region" description="Helical" evidence="2">
    <location>
        <begin position="100"/>
        <end position="127"/>
    </location>
</feature>
<feature type="transmembrane region" description="Helical" evidence="2">
    <location>
        <begin position="147"/>
        <end position="165"/>
    </location>
</feature>
<keyword evidence="2" id="KW-0472">Membrane</keyword>
<feature type="domain" description="CAAX prenyl protease 2/Lysostaphin resistance protein A-like" evidence="3">
    <location>
        <begin position="147"/>
        <end position="235"/>
    </location>
</feature>
<dbReference type="GO" id="GO:0008237">
    <property type="term" value="F:metallopeptidase activity"/>
    <property type="evidence" value="ECO:0007669"/>
    <property type="project" value="UniProtKB-KW"/>
</dbReference>
<protein>
    <submittedName>
        <fullName evidence="4">CPBP family intramembrane metalloprotease</fullName>
    </submittedName>
</protein>
<feature type="transmembrane region" description="Helical" evidence="2">
    <location>
        <begin position="57"/>
        <end position="79"/>
    </location>
</feature>
<reference evidence="4 5" key="1">
    <citation type="submission" date="2021-10" db="EMBL/GenBank/DDBJ databases">
        <title>Anaerobic single-cell dispensing facilitates the cultivation of human gut bacteria.</title>
        <authorList>
            <person name="Afrizal A."/>
        </authorList>
    </citation>
    <scope>NUCLEOTIDE SEQUENCE [LARGE SCALE GENOMIC DNA]</scope>
    <source>
        <strain evidence="4 5">CLA-AA-H200</strain>
    </source>
</reference>
<keyword evidence="2" id="KW-0812">Transmembrane</keyword>
<evidence type="ECO:0000256" key="1">
    <source>
        <dbReference type="SAM" id="MobiDB-lite"/>
    </source>
</evidence>
<dbReference type="PANTHER" id="PTHR43592">
    <property type="entry name" value="CAAX AMINO TERMINAL PROTEASE"/>
    <property type="match status" value="1"/>
</dbReference>
<feature type="transmembrane region" description="Helical" evidence="2">
    <location>
        <begin position="201"/>
        <end position="217"/>
    </location>
</feature>
<dbReference type="PANTHER" id="PTHR43592:SF15">
    <property type="entry name" value="CAAX AMINO TERMINAL PROTEASE FAMILY PROTEIN"/>
    <property type="match status" value="1"/>
</dbReference>
<feature type="region of interest" description="Disordered" evidence="1">
    <location>
        <begin position="282"/>
        <end position="311"/>
    </location>
</feature>
<name>A0ABS8FX50_9FIRM</name>
<keyword evidence="5" id="KW-1185">Reference proteome</keyword>